<sequence>MRTATKRLIVLLCAVTLAATGFNGIITATTSAPAAAVTGSDFRPGKIITDELFYDSAALSAAEVQTFLNGKVASCTSGYTCLKSYRQTSGSRAADAYCKAYTGQTNETSASIIYRVGKACGVSQMVLLVLLQKEQGLVTSTAPTAEKYQKATGYGCPDTAACDSKYYGFFNQVYMAAWKYKVYRANPGNYNYQAGRSNYILYNPDTDCGGSNVYIQNQATAGLYTYTPYQPNQAALNNLNGTGDSCSAYGNRNFWRYYNSWFGSTDAYPVHGAIGTVYRALGGASGVLGVSTSPERCGLKNSGCYQQFKGGSIHWTSKSGAHATRGAIRTEWQALGWENGFLGYPKGDQGCGLKDSGCYQTFEGGGIHYSANTDAHATRGKIRAAWEAQGWENGKLGYPKGDQGCGLKDSGCYQTFQGGSIHYSANTAAQITTGGIRSAWQASGWQDGPMGYPTSNEKCGLRDSGCYQSFQKGKIHWSSASGAHLTKGAIQKAWAGTGWENGRLRYPTTNEVCSSSTKCVQTFQGGTITWTSGKTPVIRYT</sequence>
<dbReference type="EMBL" id="CP090958">
    <property type="protein sequence ID" value="WGW10718.1"/>
    <property type="molecule type" value="Genomic_DNA"/>
</dbReference>
<evidence type="ECO:0008006" key="4">
    <source>
        <dbReference type="Google" id="ProtNLM"/>
    </source>
</evidence>
<gene>
    <name evidence="2" type="ORF">LWF01_11320</name>
</gene>
<dbReference type="Pfam" id="PF08310">
    <property type="entry name" value="LGFP"/>
    <property type="match status" value="4"/>
</dbReference>
<feature type="signal peptide" evidence="1">
    <location>
        <begin position="1"/>
        <end position="18"/>
    </location>
</feature>
<keyword evidence="3" id="KW-1185">Reference proteome</keyword>
<evidence type="ECO:0000313" key="3">
    <source>
        <dbReference type="Proteomes" id="UP001209083"/>
    </source>
</evidence>
<keyword evidence="1" id="KW-0732">Signal</keyword>
<accession>A0ABY8QP34</accession>
<reference evidence="2 3" key="1">
    <citation type="submission" date="2023-05" db="EMBL/GenBank/DDBJ databases">
        <title>Lithophilousrod everest ZFBP1038 complete genpme.</title>
        <authorList>
            <person name="Tian M."/>
        </authorList>
    </citation>
    <scope>NUCLEOTIDE SEQUENCE [LARGE SCALE GENOMIC DNA]</scope>
    <source>
        <strain evidence="2 3">ZFBP1038</strain>
    </source>
</reference>
<name>A0ABY8QP34_9MICO</name>
<evidence type="ECO:0000256" key="1">
    <source>
        <dbReference type="SAM" id="SignalP"/>
    </source>
</evidence>
<proteinExistence type="predicted"/>
<dbReference type="InterPro" id="IPR013207">
    <property type="entry name" value="LGFP"/>
</dbReference>
<protein>
    <recommendedName>
        <fullName evidence="4">LGFP repeat-containing protein</fullName>
    </recommendedName>
</protein>
<dbReference type="Proteomes" id="UP001209083">
    <property type="component" value="Chromosome"/>
</dbReference>
<evidence type="ECO:0000313" key="2">
    <source>
        <dbReference type="EMBL" id="WGW10718.1"/>
    </source>
</evidence>
<feature type="chain" id="PRO_5045701748" description="LGFP repeat-containing protein" evidence="1">
    <location>
        <begin position="19"/>
        <end position="541"/>
    </location>
</feature>
<dbReference type="RefSeq" id="WP_349637500.1">
    <property type="nucleotide sequence ID" value="NZ_CP090958.1"/>
</dbReference>
<organism evidence="2 3">
    <name type="scientific">Saxibacter everestensis</name>
    <dbReference type="NCBI Taxonomy" id="2909229"/>
    <lineage>
        <taxon>Bacteria</taxon>
        <taxon>Bacillati</taxon>
        <taxon>Actinomycetota</taxon>
        <taxon>Actinomycetes</taxon>
        <taxon>Micrococcales</taxon>
        <taxon>Brevibacteriaceae</taxon>
        <taxon>Saxibacter</taxon>
    </lineage>
</organism>